<dbReference type="AlphaFoldDB" id="E4XYM4"/>
<accession>E4XYM4</accession>
<dbReference type="InParanoid" id="E4XYM4"/>
<dbReference type="CDD" id="cd00037">
    <property type="entry name" value="CLECT"/>
    <property type="match status" value="1"/>
</dbReference>
<name>E4XYM4_OIKDI</name>
<dbReference type="InterPro" id="IPR016187">
    <property type="entry name" value="CTDL_fold"/>
</dbReference>
<evidence type="ECO:0000313" key="1">
    <source>
        <dbReference type="EMBL" id="CBY14736.1"/>
    </source>
</evidence>
<reference evidence="1" key="1">
    <citation type="journal article" date="2010" name="Science">
        <title>Plasticity of animal genome architecture unmasked by rapid evolution of a pelagic tunicate.</title>
        <authorList>
            <person name="Denoeud F."/>
            <person name="Henriet S."/>
            <person name="Mungpakdee S."/>
            <person name="Aury J.M."/>
            <person name="Da Silva C."/>
            <person name="Brinkmann H."/>
            <person name="Mikhaleva J."/>
            <person name="Olsen L.C."/>
            <person name="Jubin C."/>
            <person name="Canestro C."/>
            <person name="Bouquet J.M."/>
            <person name="Danks G."/>
            <person name="Poulain J."/>
            <person name="Campsteijn C."/>
            <person name="Adamski M."/>
            <person name="Cross I."/>
            <person name="Yadetie F."/>
            <person name="Muffato M."/>
            <person name="Louis A."/>
            <person name="Butcher S."/>
            <person name="Tsagkogeorga G."/>
            <person name="Konrad A."/>
            <person name="Singh S."/>
            <person name="Jensen M.F."/>
            <person name="Cong E.H."/>
            <person name="Eikeseth-Otteraa H."/>
            <person name="Noel B."/>
            <person name="Anthouard V."/>
            <person name="Porcel B.M."/>
            <person name="Kachouri-Lafond R."/>
            <person name="Nishino A."/>
            <person name="Ugolini M."/>
            <person name="Chourrout P."/>
            <person name="Nishida H."/>
            <person name="Aasland R."/>
            <person name="Huzurbazar S."/>
            <person name="Westhof E."/>
            <person name="Delsuc F."/>
            <person name="Lehrach H."/>
            <person name="Reinhardt R."/>
            <person name="Weissenbach J."/>
            <person name="Roy S.W."/>
            <person name="Artiguenave F."/>
            <person name="Postlethwait J.H."/>
            <person name="Manak J.R."/>
            <person name="Thompson E.M."/>
            <person name="Jaillon O."/>
            <person name="Du Pasquier L."/>
            <person name="Boudinot P."/>
            <person name="Liberles D.A."/>
            <person name="Volff J.N."/>
            <person name="Philippe H."/>
            <person name="Lenhard B."/>
            <person name="Roest Crollius H."/>
            <person name="Wincker P."/>
            <person name="Chourrout D."/>
        </authorList>
    </citation>
    <scope>NUCLEOTIDE SEQUENCE [LARGE SCALE GENOMIC DNA]</scope>
</reference>
<gene>
    <name evidence="1" type="ORF">GSOID_T00009808001</name>
</gene>
<dbReference type="Gene3D" id="3.10.100.10">
    <property type="entry name" value="Mannose-Binding Protein A, subunit A"/>
    <property type="match status" value="1"/>
</dbReference>
<organism evidence="1">
    <name type="scientific">Oikopleura dioica</name>
    <name type="common">Tunicate</name>
    <dbReference type="NCBI Taxonomy" id="34765"/>
    <lineage>
        <taxon>Eukaryota</taxon>
        <taxon>Metazoa</taxon>
        <taxon>Chordata</taxon>
        <taxon>Tunicata</taxon>
        <taxon>Appendicularia</taxon>
        <taxon>Copelata</taxon>
        <taxon>Oikopleuridae</taxon>
        <taxon>Oikopleura</taxon>
    </lineage>
</organism>
<dbReference type="Proteomes" id="UP000001307">
    <property type="component" value="Unassembled WGS sequence"/>
</dbReference>
<evidence type="ECO:0000313" key="2">
    <source>
        <dbReference type="Proteomes" id="UP000001307"/>
    </source>
</evidence>
<keyword evidence="2" id="KW-1185">Reference proteome</keyword>
<dbReference type="InterPro" id="IPR016186">
    <property type="entry name" value="C-type_lectin-like/link_sf"/>
</dbReference>
<dbReference type="SUPFAM" id="SSF56436">
    <property type="entry name" value="C-type lectin-like"/>
    <property type="match status" value="1"/>
</dbReference>
<dbReference type="EMBL" id="FN653340">
    <property type="protein sequence ID" value="CBY14736.1"/>
    <property type="molecule type" value="Genomic_DNA"/>
</dbReference>
<sequence>METKTETTTVEPTFQTSNEKFETVIPVCMRPKSHGTVCKTIVEDSSQIVNIVVYIHANRRTDEELEEITKNVITFANALDNKNDAITLTVIINDQVMFVKQTPRELNDLFSSGFSIKYDTIERMLFYDIESRVDILEGRLDNDLGIEALGDAYGDAYYGGYGKSQNTDEQADAVDDAVGYEYLYRRRREGEENIPGIEKVEEMNGQTKIVIIFPEAISAEDGWGSGPRFNDFMTAAKQLDNVFIGFIEVQNKDFDYRDSGAWHFSIDSFDHFSCTVSSLVCQIVREKQVILAEPVIMPDLPNTVGGEGIIYILLDKSVDHAKVLEEYSRNLNSTFSEDIEIKPMFFDDQNFPLKTALARVKTEQITLEIPSKIYVYIGQVPFCSSHAGGNARTIGDDEEPIQLITVGLDVFQTQDVIDCVKKIDSSFSGDSTMSLPAEDDRNKINSVIEKIHADIIHVTGAMLPDAVCSAQNIMPPCEVEDMIVHFYLDMSNNIQEASRSYYQDVINEFAEAFQGISKTNGAWKDLNKAEDVYEKWVNGAPSTTDSCARLSFEKSWMMASTPCSKRLKFICKRTDEFFENQDRIENERRKKLTKDERDAIKAQLDDQDGKHGLAPFLGSARYRKIMIAVPYGGWG</sequence>
<evidence type="ECO:0008006" key="3">
    <source>
        <dbReference type="Google" id="ProtNLM"/>
    </source>
</evidence>
<proteinExistence type="predicted"/>
<protein>
    <recommendedName>
        <fullName evidence="3">C-type lectin domain-containing protein</fullName>
    </recommendedName>
</protein>